<proteinExistence type="predicted"/>
<organism evidence="3 4">
    <name type="scientific">Dreissena polymorpha</name>
    <name type="common">Zebra mussel</name>
    <name type="synonym">Mytilus polymorpha</name>
    <dbReference type="NCBI Taxonomy" id="45954"/>
    <lineage>
        <taxon>Eukaryota</taxon>
        <taxon>Metazoa</taxon>
        <taxon>Spiralia</taxon>
        <taxon>Lophotrochozoa</taxon>
        <taxon>Mollusca</taxon>
        <taxon>Bivalvia</taxon>
        <taxon>Autobranchia</taxon>
        <taxon>Heteroconchia</taxon>
        <taxon>Euheterodonta</taxon>
        <taxon>Imparidentia</taxon>
        <taxon>Neoheterodontei</taxon>
        <taxon>Myida</taxon>
        <taxon>Dreissenoidea</taxon>
        <taxon>Dreissenidae</taxon>
        <taxon>Dreissena</taxon>
    </lineage>
</organism>
<accession>A0A9D3Y0N8</accession>
<sequence length="197" mass="22051">MTRKRKYRNSSGSASGKVNKLTKPRGPSEDIEASTPVSDILSKASAVLFPDSNSPDDNTFDLTPGNNSYCKQINFPNMADGGCEPKNKDLLDCMNALGFIIGSMERKLSVLENLESKVMDFDKELKKIWLALDDRIKRTDARVISLEERVESADVGAAHMAEKVAMLEKQREELRDDVAYLKSQSMRNNLVFTNIKE</sequence>
<reference evidence="3" key="2">
    <citation type="submission" date="2020-11" db="EMBL/GenBank/DDBJ databases">
        <authorList>
            <person name="McCartney M.A."/>
            <person name="Auch B."/>
            <person name="Kono T."/>
            <person name="Mallez S."/>
            <person name="Becker A."/>
            <person name="Gohl D.M."/>
            <person name="Silverstein K.A.T."/>
            <person name="Koren S."/>
            <person name="Bechman K.B."/>
            <person name="Herman A."/>
            <person name="Abrahante J.E."/>
            <person name="Garbe J."/>
        </authorList>
    </citation>
    <scope>NUCLEOTIDE SEQUENCE</scope>
    <source>
        <strain evidence="3">Duluth1</strain>
        <tissue evidence="3">Whole animal</tissue>
    </source>
</reference>
<gene>
    <name evidence="3" type="ORF">DPMN_193003</name>
</gene>
<evidence type="ECO:0000313" key="3">
    <source>
        <dbReference type="EMBL" id="KAH3691474.1"/>
    </source>
</evidence>
<evidence type="ECO:0000256" key="2">
    <source>
        <dbReference type="SAM" id="MobiDB-lite"/>
    </source>
</evidence>
<dbReference type="Proteomes" id="UP000828390">
    <property type="component" value="Unassembled WGS sequence"/>
</dbReference>
<evidence type="ECO:0000256" key="1">
    <source>
        <dbReference type="SAM" id="Coils"/>
    </source>
</evidence>
<reference evidence="3" key="1">
    <citation type="journal article" date="2019" name="bioRxiv">
        <title>The Genome of the Zebra Mussel, Dreissena polymorpha: A Resource for Invasive Species Research.</title>
        <authorList>
            <person name="McCartney M.A."/>
            <person name="Auch B."/>
            <person name="Kono T."/>
            <person name="Mallez S."/>
            <person name="Zhang Y."/>
            <person name="Obille A."/>
            <person name="Becker A."/>
            <person name="Abrahante J.E."/>
            <person name="Garbe J."/>
            <person name="Badalamenti J.P."/>
            <person name="Herman A."/>
            <person name="Mangelson H."/>
            <person name="Liachko I."/>
            <person name="Sullivan S."/>
            <person name="Sone E.D."/>
            <person name="Koren S."/>
            <person name="Silverstein K.A.T."/>
            <person name="Beckman K.B."/>
            <person name="Gohl D.M."/>
        </authorList>
    </citation>
    <scope>NUCLEOTIDE SEQUENCE</scope>
    <source>
        <strain evidence="3">Duluth1</strain>
        <tissue evidence="3">Whole animal</tissue>
    </source>
</reference>
<comment type="caution">
    <text evidence="3">The sequence shown here is derived from an EMBL/GenBank/DDBJ whole genome shotgun (WGS) entry which is preliminary data.</text>
</comment>
<dbReference type="AlphaFoldDB" id="A0A9D3Y0N8"/>
<keyword evidence="1" id="KW-0175">Coiled coil</keyword>
<feature type="region of interest" description="Disordered" evidence="2">
    <location>
        <begin position="1"/>
        <end position="35"/>
    </location>
</feature>
<dbReference type="EMBL" id="JAIWYP010000035">
    <property type="protein sequence ID" value="KAH3691474.1"/>
    <property type="molecule type" value="Genomic_DNA"/>
</dbReference>
<name>A0A9D3Y0N8_DREPO</name>
<evidence type="ECO:0000313" key="4">
    <source>
        <dbReference type="Proteomes" id="UP000828390"/>
    </source>
</evidence>
<feature type="coiled-coil region" evidence="1">
    <location>
        <begin position="157"/>
        <end position="184"/>
    </location>
</feature>
<keyword evidence="4" id="KW-1185">Reference proteome</keyword>
<protein>
    <submittedName>
        <fullName evidence="3">Uncharacterized protein</fullName>
    </submittedName>
</protein>